<keyword evidence="5" id="KW-0472">Membrane</keyword>
<dbReference type="InterPro" id="IPR001479">
    <property type="entry name" value="Quinoprotein_DH_CS"/>
</dbReference>
<proteinExistence type="inferred from homology"/>
<feature type="transmembrane region" description="Helical" evidence="5">
    <location>
        <begin position="41"/>
        <end position="58"/>
    </location>
</feature>
<dbReference type="GO" id="GO:0008876">
    <property type="term" value="F:quinoprotein glucose dehydrogenase activity"/>
    <property type="evidence" value="ECO:0007669"/>
    <property type="project" value="UniProtKB-EC"/>
</dbReference>
<dbReference type="PANTHER" id="PTHR32303:SF4">
    <property type="entry name" value="QUINOPROTEIN GLUCOSE DEHYDROGENASE"/>
    <property type="match status" value="1"/>
</dbReference>
<protein>
    <submittedName>
        <fullName evidence="7">Glucose dehydrogenase</fullName>
        <ecNumber evidence="7">1.1.5.2</ecNumber>
    </submittedName>
</protein>
<dbReference type="EC" id="1.1.5.2" evidence="7"/>
<keyword evidence="3" id="KW-0634">PQQ</keyword>
<dbReference type="PROSITE" id="PS00364">
    <property type="entry name" value="BACTERIAL_PQQ_2"/>
    <property type="match status" value="1"/>
</dbReference>
<feature type="transmembrane region" description="Helical" evidence="5">
    <location>
        <begin position="96"/>
        <end position="114"/>
    </location>
</feature>
<evidence type="ECO:0000256" key="4">
    <source>
        <dbReference type="ARBA" id="ARBA00023002"/>
    </source>
</evidence>
<dbReference type="Proteomes" id="UP000282086">
    <property type="component" value="Chromosome"/>
</dbReference>
<feature type="transmembrane region" description="Helical" evidence="5">
    <location>
        <begin position="12"/>
        <end position="35"/>
    </location>
</feature>
<comment type="cofactor">
    <cofactor evidence="1">
        <name>pyrroloquinoline quinone</name>
        <dbReference type="ChEBI" id="CHEBI:58442"/>
    </cofactor>
</comment>
<evidence type="ECO:0000313" key="7">
    <source>
        <dbReference type="EMBL" id="VDZ95884.1"/>
    </source>
</evidence>
<dbReference type="GO" id="GO:0030288">
    <property type="term" value="C:outer membrane-bounded periplasmic space"/>
    <property type="evidence" value="ECO:0007669"/>
    <property type="project" value="InterPro"/>
</dbReference>
<dbReference type="AlphaFoldDB" id="A0A447MXV2"/>
<keyword evidence="5" id="KW-0812">Transmembrane</keyword>
<dbReference type="Pfam" id="PF01011">
    <property type="entry name" value="PQQ"/>
    <property type="match status" value="1"/>
</dbReference>
<evidence type="ECO:0000256" key="3">
    <source>
        <dbReference type="ARBA" id="ARBA00022891"/>
    </source>
</evidence>
<comment type="similarity">
    <text evidence="2">Belongs to the bacterial PQQ dehydrogenase family.</text>
</comment>
<accession>A0A447MXV2</accession>
<dbReference type="InterPro" id="IPR011047">
    <property type="entry name" value="Quinoprotein_ADH-like_sf"/>
</dbReference>
<dbReference type="InterPro" id="IPR002372">
    <property type="entry name" value="PQQ_rpt_dom"/>
</dbReference>
<evidence type="ECO:0000256" key="5">
    <source>
        <dbReference type="SAM" id="Phobius"/>
    </source>
</evidence>
<evidence type="ECO:0000313" key="8">
    <source>
        <dbReference type="Proteomes" id="UP000282086"/>
    </source>
</evidence>
<feature type="transmembrane region" description="Helical" evidence="5">
    <location>
        <begin position="65"/>
        <end position="84"/>
    </location>
</feature>
<dbReference type="InterPro" id="IPR018391">
    <property type="entry name" value="PQQ_b-propeller_rpt"/>
</dbReference>
<dbReference type="EMBL" id="LR134140">
    <property type="protein sequence ID" value="VDZ95884.1"/>
    <property type="molecule type" value="Genomic_DNA"/>
</dbReference>
<sequence>MAENNARSPRLLVTLTALFAALCGLYLLIGGVWLVAIGGSWYYPIAGLVMLVVAGLLWRSKRAALWLYAALLLATMIWGVWEVGFDFWALTPRSDILVFFGIWLILPFVWHRLVVPSSGAVAALVVALLISGGILTWAGFNDPQEINGTLRADATPAATSSSIADEDWPAYGRNQEGQRYSPLKQITADNVHQLKEAWVFRTGDLKQPNDPGEITNEVTPIKVGDTLYLCTAHQRLFALDAASGKEKWHFDPQLKTDSSFQHVTCRGVSYHEAKADTASPEVIADCPRRIILPGQRRSPFAVNAETGKLCETFANKGVLNLQTNMPDTTPGLYEPTSPPIITDKTIVIAGSVTDNFSTRETSGVIRGFDVNSGKLMWAFDPGAKDPNAIPADEHAFTFNSPNSWAPAAYDAKLDLVYLPMGVTTPDIWGGNRTPEQERYASSILALNATTGKLAWSYQTVHHDLWDMDLPAQPTLADITVDGTTVPVIYAPAKNR</sequence>
<evidence type="ECO:0000256" key="2">
    <source>
        <dbReference type="ARBA" id="ARBA00008156"/>
    </source>
</evidence>
<reference evidence="7 8" key="1">
    <citation type="submission" date="2018-12" db="EMBL/GenBank/DDBJ databases">
        <authorList>
            <consortium name="Pathogen Informatics"/>
        </authorList>
    </citation>
    <scope>NUCLEOTIDE SEQUENCE [LARGE SCALE GENOMIC DNA]</scope>
    <source>
        <strain evidence="7 8">NCTC129</strain>
    </source>
</reference>
<feature type="transmembrane region" description="Helical" evidence="5">
    <location>
        <begin position="121"/>
        <end position="140"/>
    </location>
</feature>
<dbReference type="Gene3D" id="2.140.10.10">
    <property type="entry name" value="Quinoprotein alcohol dehydrogenase-like superfamily"/>
    <property type="match status" value="1"/>
</dbReference>
<gene>
    <name evidence="7" type="primary">gcd_1</name>
    <name evidence="7" type="ORF">NCTC129_02021</name>
</gene>
<name>A0A447MXV2_SALET</name>
<keyword evidence="5" id="KW-1133">Transmembrane helix</keyword>
<organism evidence="7 8">
    <name type="scientific">Salmonella enterica I</name>
    <dbReference type="NCBI Taxonomy" id="59201"/>
    <lineage>
        <taxon>Bacteria</taxon>
        <taxon>Pseudomonadati</taxon>
        <taxon>Pseudomonadota</taxon>
        <taxon>Gammaproteobacteria</taxon>
        <taxon>Enterobacterales</taxon>
        <taxon>Enterobacteriaceae</taxon>
        <taxon>Salmonella</taxon>
    </lineage>
</organism>
<dbReference type="SUPFAM" id="SSF50998">
    <property type="entry name" value="Quinoprotein alcohol dehydrogenase-like"/>
    <property type="match status" value="1"/>
</dbReference>
<feature type="domain" description="Pyrrolo-quinoline quinone repeat" evidence="6">
    <location>
        <begin position="168"/>
        <end position="494"/>
    </location>
</feature>
<evidence type="ECO:0000256" key="1">
    <source>
        <dbReference type="ARBA" id="ARBA00001931"/>
    </source>
</evidence>
<dbReference type="PANTHER" id="PTHR32303">
    <property type="entry name" value="QUINOPROTEIN ALCOHOL DEHYDROGENASE (CYTOCHROME C)"/>
    <property type="match status" value="1"/>
</dbReference>
<keyword evidence="4 7" id="KW-0560">Oxidoreductase</keyword>
<evidence type="ECO:0000259" key="6">
    <source>
        <dbReference type="Pfam" id="PF01011"/>
    </source>
</evidence>
<dbReference type="SMART" id="SM00564">
    <property type="entry name" value="PQQ"/>
    <property type="match status" value="3"/>
</dbReference>